<keyword evidence="1" id="KW-0175">Coiled coil</keyword>
<evidence type="ECO:0000256" key="3">
    <source>
        <dbReference type="SAM" id="Phobius"/>
    </source>
</evidence>
<dbReference type="AlphaFoldDB" id="A0A1H6Z0R3"/>
<feature type="compositionally biased region" description="Basic and acidic residues" evidence="2">
    <location>
        <begin position="1"/>
        <end position="15"/>
    </location>
</feature>
<feature type="coiled-coil region" evidence="1">
    <location>
        <begin position="149"/>
        <end position="211"/>
    </location>
</feature>
<keyword evidence="5" id="KW-1185">Reference proteome</keyword>
<dbReference type="RefSeq" id="WP_143058966.1">
    <property type="nucleotide sequence ID" value="NZ_BBLU01000006.1"/>
</dbReference>
<dbReference type="eggNOG" id="ENOG5033DFN">
    <property type="taxonomic scope" value="Bacteria"/>
</dbReference>
<dbReference type="STRING" id="1043493.SAMN05421637_1866"/>
<keyword evidence="3" id="KW-1133">Transmembrane helix</keyword>
<accession>A0A1H6Z0R3</accession>
<dbReference type="Proteomes" id="UP000183315">
    <property type="component" value="Unassembled WGS sequence"/>
</dbReference>
<evidence type="ECO:0000256" key="2">
    <source>
        <dbReference type="SAM" id="MobiDB-lite"/>
    </source>
</evidence>
<evidence type="ECO:0000313" key="4">
    <source>
        <dbReference type="EMBL" id="SEJ46256.1"/>
    </source>
</evidence>
<evidence type="ECO:0000313" key="5">
    <source>
        <dbReference type="Proteomes" id="UP000183315"/>
    </source>
</evidence>
<protein>
    <submittedName>
        <fullName evidence="4">Uncharacterized protein</fullName>
    </submittedName>
</protein>
<keyword evidence="3" id="KW-0812">Transmembrane</keyword>
<name>A0A1H6Z0R3_9MICO</name>
<feature type="transmembrane region" description="Helical" evidence="3">
    <location>
        <begin position="101"/>
        <end position="125"/>
    </location>
</feature>
<gene>
    <name evidence="4" type="ORF">SAMN05421637_1866</name>
</gene>
<reference evidence="5" key="1">
    <citation type="submission" date="2016-10" db="EMBL/GenBank/DDBJ databases">
        <authorList>
            <person name="Varghese N."/>
        </authorList>
    </citation>
    <scope>NUCLEOTIDE SEQUENCE [LARGE SCALE GENOMIC DNA]</scope>
    <source>
        <strain evidence="5">DSM 24868</strain>
    </source>
</reference>
<proteinExistence type="predicted"/>
<organism evidence="4 5">
    <name type="scientific">Demequina mangrovi</name>
    <dbReference type="NCBI Taxonomy" id="1043493"/>
    <lineage>
        <taxon>Bacteria</taxon>
        <taxon>Bacillati</taxon>
        <taxon>Actinomycetota</taxon>
        <taxon>Actinomycetes</taxon>
        <taxon>Micrococcales</taxon>
        <taxon>Demequinaceae</taxon>
        <taxon>Demequina</taxon>
    </lineage>
</organism>
<evidence type="ECO:0000256" key="1">
    <source>
        <dbReference type="SAM" id="Coils"/>
    </source>
</evidence>
<keyword evidence="3" id="KW-0472">Membrane</keyword>
<dbReference type="OrthoDB" id="5144977at2"/>
<feature type="region of interest" description="Disordered" evidence="2">
    <location>
        <begin position="1"/>
        <end position="44"/>
    </location>
</feature>
<sequence>MTLGEHSRQEADARGTDVPARASDTVATHCSPFPPVTEPAAHDRVDTDEIPVVGEAQVIDAAHRYGEDDAADPLIEPEAEPDVEAARAAEPRIVVHRSRPVGLIVAVALMSVTLLAAITLSAYLWRVTEAWEAQVAEITDQAYALGAQVAAARESLTETEEQLDLVEQQLSASKDTVLRLQSENAQWGDDAAFAQEEIAALENVITDATSVAGSLSRCIEGHEQLEEYLRTPDDYDPDELESFATSVEALCDAAADSNVAFQQSVAP</sequence>
<dbReference type="EMBL" id="FNZI01000004">
    <property type="protein sequence ID" value="SEJ46256.1"/>
    <property type="molecule type" value="Genomic_DNA"/>
</dbReference>